<evidence type="ECO:0000313" key="3">
    <source>
        <dbReference type="Proteomes" id="UP001158576"/>
    </source>
</evidence>
<reference evidence="2 3" key="1">
    <citation type="submission" date="2021-04" db="EMBL/GenBank/DDBJ databases">
        <authorList>
            <person name="Bliznina A."/>
        </authorList>
    </citation>
    <scope>NUCLEOTIDE SEQUENCE [LARGE SCALE GENOMIC DNA]</scope>
</reference>
<gene>
    <name evidence="2" type="ORF">OKIOD_LOCUS10175</name>
</gene>
<dbReference type="InterPro" id="IPR002921">
    <property type="entry name" value="Fungal_lipase-type"/>
</dbReference>
<dbReference type="Gene3D" id="3.40.50.1820">
    <property type="entry name" value="alpha/beta hydrolase"/>
    <property type="match status" value="1"/>
</dbReference>
<dbReference type="Pfam" id="PF01764">
    <property type="entry name" value="Lipase_3"/>
    <property type="match status" value="1"/>
</dbReference>
<name>A0ABN7SNC0_OIKDI</name>
<dbReference type="PANTHER" id="PTHR45856:SF24">
    <property type="entry name" value="FUNGAL LIPASE-LIKE DOMAIN-CONTAINING PROTEIN"/>
    <property type="match status" value="1"/>
</dbReference>
<dbReference type="EMBL" id="OU015566">
    <property type="protein sequence ID" value="CAG5104637.1"/>
    <property type="molecule type" value="Genomic_DNA"/>
</dbReference>
<dbReference type="InterPro" id="IPR051218">
    <property type="entry name" value="Sec_MonoDiacylglyc_Lipase"/>
</dbReference>
<dbReference type="SUPFAM" id="SSF53474">
    <property type="entry name" value="alpha/beta-Hydrolases"/>
    <property type="match status" value="1"/>
</dbReference>
<sequence>MNQVDFEETGAQVHSGFYECFMALKPKVENFLDRTLKVADSEKQVDEILFVGHSLGGAIASLMGMSLAPKYEKETLNFRVVSVGAPKIGNQALQNLFKQRVKKQLRIRLDSDIIVDSPPLLYWFRNSGNDADETDYPIFDVNDFAFASHMPESYLKGIERNKQVILKKKFENAVQKAKTAVKKLTNSEEIIKTAE</sequence>
<dbReference type="InterPro" id="IPR029058">
    <property type="entry name" value="AB_hydrolase_fold"/>
</dbReference>
<proteinExistence type="predicted"/>
<evidence type="ECO:0000259" key="1">
    <source>
        <dbReference type="Pfam" id="PF01764"/>
    </source>
</evidence>
<feature type="domain" description="Fungal lipase-type" evidence="1">
    <location>
        <begin position="6"/>
        <end position="120"/>
    </location>
</feature>
<organism evidence="2 3">
    <name type="scientific">Oikopleura dioica</name>
    <name type="common">Tunicate</name>
    <dbReference type="NCBI Taxonomy" id="34765"/>
    <lineage>
        <taxon>Eukaryota</taxon>
        <taxon>Metazoa</taxon>
        <taxon>Chordata</taxon>
        <taxon>Tunicata</taxon>
        <taxon>Appendicularia</taxon>
        <taxon>Copelata</taxon>
        <taxon>Oikopleuridae</taxon>
        <taxon>Oikopleura</taxon>
    </lineage>
</organism>
<dbReference type="CDD" id="cd00519">
    <property type="entry name" value="Lipase_3"/>
    <property type="match status" value="1"/>
</dbReference>
<dbReference type="PANTHER" id="PTHR45856">
    <property type="entry name" value="ALPHA/BETA-HYDROLASES SUPERFAMILY PROTEIN"/>
    <property type="match status" value="1"/>
</dbReference>
<dbReference type="Proteomes" id="UP001158576">
    <property type="component" value="Chromosome 1"/>
</dbReference>
<protein>
    <submittedName>
        <fullName evidence="2">Oidioi.mRNA.OKI2018_I69.chr1.g1410.t1.cds</fullName>
    </submittedName>
</protein>
<accession>A0ABN7SNC0</accession>
<evidence type="ECO:0000313" key="2">
    <source>
        <dbReference type="EMBL" id="CAG5104637.1"/>
    </source>
</evidence>
<keyword evidence="3" id="KW-1185">Reference proteome</keyword>